<keyword evidence="2" id="KW-0963">Cytoplasm</keyword>
<proteinExistence type="inferred from homology"/>
<dbReference type="SUPFAM" id="SSF89919">
    <property type="entry name" value="Ribosome-binding factor A, RbfA"/>
    <property type="match status" value="1"/>
</dbReference>
<dbReference type="RefSeq" id="WP_126791369.1">
    <property type="nucleotide sequence ID" value="NZ_PIPI01000001.1"/>
</dbReference>
<comment type="subunit">
    <text evidence="2">Monomer. Binds 30S ribosomal subunits, but not 50S ribosomal subunits or 70S ribosomes.</text>
</comment>
<dbReference type="PANTHER" id="PTHR33515">
    <property type="entry name" value="RIBOSOME-BINDING FACTOR A, CHLOROPLASTIC-RELATED"/>
    <property type="match status" value="1"/>
</dbReference>
<evidence type="ECO:0000256" key="1">
    <source>
        <dbReference type="ARBA" id="ARBA00022517"/>
    </source>
</evidence>
<gene>
    <name evidence="2 3" type="primary">rbfA</name>
    <name evidence="3" type="ORF">CWE06_04040</name>
</gene>
<comment type="similarity">
    <text evidence="2">Belongs to the RbfA family.</text>
</comment>
<dbReference type="Gene3D" id="3.30.300.20">
    <property type="match status" value="1"/>
</dbReference>
<organism evidence="3 4">
    <name type="scientific">Aliidiomarina haloalkalitolerans</name>
    <dbReference type="NCBI Taxonomy" id="859059"/>
    <lineage>
        <taxon>Bacteria</taxon>
        <taxon>Pseudomonadati</taxon>
        <taxon>Pseudomonadota</taxon>
        <taxon>Gammaproteobacteria</taxon>
        <taxon>Alteromonadales</taxon>
        <taxon>Idiomarinaceae</taxon>
        <taxon>Aliidiomarina</taxon>
    </lineage>
</organism>
<dbReference type="Pfam" id="PF02033">
    <property type="entry name" value="RBFA"/>
    <property type="match status" value="1"/>
</dbReference>
<dbReference type="GO" id="GO:0030490">
    <property type="term" value="P:maturation of SSU-rRNA"/>
    <property type="evidence" value="ECO:0007669"/>
    <property type="project" value="UniProtKB-UniRule"/>
</dbReference>
<reference evidence="3 4" key="1">
    <citation type="journal article" date="2011" name="Front. Microbiol.">
        <title>Genomic signatures of strain selection and enhancement in Bacillus atrophaeus var. globigii, a historical biowarfare simulant.</title>
        <authorList>
            <person name="Gibbons H.S."/>
            <person name="Broomall S.M."/>
            <person name="McNew L.A."/>
            <person name="Daligault H."/>
            <person name="Chapman C."/>
            <person name="Bruce D."/>
            <person name="Karavis M."/>
            <person name="Krepps M."/>
            <person name="McGregor P.A."/>
            <person name="Hong C."/>
            <person name="Park K.H."/>
            <person name="Akmal A."/>
            <person name="Feldman A."/>
            <person name="Lin J.S."/>
            <person name="Chang W.E."/>
            <person name="Higgs B.W."/>
            <person name="Demirev P."/>
            <person name="Lindquist J."/>
            <person name="Liem A."/>
            <person name="Fochler E."/>
            <person name="Read T.D."/>
            <person name="Tapia R."/>
            <person name="Johnson S."/>
            <person name="Bishop-Lilly K.A."/>
            <person name="Detter C."/>
            <person name="Han C."/>
            <person name="Sozhamannan S."/>
            <person name="Rosenzweig C.N."/>
            <person name="Skowronski E.W."/>
        </authorList>
    </citation>
    <scope>NUCLEOTIDE SEQUENCE [LARGE SCALE GENOMIC DNA]</scope>
    <source>
        <strain evidence="3 4">AK5</strain>
    </source>
</reference>
<comment type="function">
    <text evidence="2">One of several proteins that assist in the late maturation steps of the functional core of the 30S ribosomal subunit. Associates with free 30S ribosomal subunits (but not with 30S subunits that are part of 70S ribosomes or polysomes). Required for efficient processing of 16S rRNA. May interact with the 5'-terminal helix region of 16S rRNA.</text>
</comment>
<dbReference type="InterPro" id="IPR023799">
    <property type="entry name" value="RbfA_dom_sf"/>
</dbReference>
<comment type="caution">
    <text evidence="3">The sequence shown here is derived from an EMBL/GenBank/DDBJ whole genome shotgun (WGS) entry which is preliminary data.</text>
</comment>
<evidence type="ECO:0000313" key="4">
    <source>
        <dbReference type="Proteomes" id="UP000288212"/>
    </source>
</evidence>
<evidence type="ECO:0000313" key="3">
    <source>
        <dbReference type="EMBL" id="RUO22012.1"/>
    </source>
</evidence>
<dbReference type="GO" id="GO:0043024">
    <property type="term" value="F:ribosomal small subunit binding"/>
    <property type="evidence" value="ECO:0007669"/>
    <property type="project" value="TreeGrafter"/>
</dbReference>
<dbReference type="InterPro" id="IPR000238">
    <property type="entry name" value="RbfA"/>
</dbReference>
<comment type="subcellular location">
    <subcellularLocation>
        <location evidence="2">Cytoplasm</location>
    </subcellularLocation>
</comment>
<dbReference type="AlphaFoldDB" id="A0A432VZC3"/>
<sequence>MKKQFSRTDRFSQQMQREIAMILQREIKDPRVLMPTVNDVEVSKDLGYAKVFVTFLQDDPEQVKTALGVLNEAAGYIRSLLGKRIKSRVTPELRFVHDVSLLEGIRMASLVREARERDEERAKNNPDDEQE</sequence>
<keyword evidence="4" id="KW-1185">Reference proteome</keyword>
<accession>A0A432VZC3</accession>
<dbReference type="Proteomes" id="UP000288212">
    <property type="component" value="Unassembled WGS sequence"/>
</dbReference>
<dbReference type="EMBL" id="PIPI01000001">
    <property type="protein sequence ID" value="RUO22012.1"/>
    <property type="molecule type" value="Genomic_DNA"/>
</dbReference>
<dbReference type="GO" id="GO:0005829">
    <property type="term" value="C:cytosol"/>
    <property type="evidence" value="ECO:0007669"/>
    <property type="project" value="TreeGrafter"/>
</dbReference>
<dbReference type="InterPro" id="IPR015946">
    <property type="entry name" value="KH_dom-like_a/b"/>
</dbReference>
<keyword evidence="1 2" id="KW-0690">Ribosome biogenesis</keyword>
<evidence type="ECO:0000256" key="2">
    <source>
        <dbReference type="HAMAP-Rule" id="MF_00003"/>
    </source>
</evidence>
<name>A0A432VZC3_9GAMM</name>
<dbReference type="HAMAP" id="MF_00003">
    <property type="entry name" value="RbfA"/>
    <property type="match status" value="1"/>
</dbReference>
<dbReference type="NCBIfam" id="TIGR00082">
    <property type="entry name" value="rbfA"/>
    <property type="match status" value="1"/>
</dbReference>
<dbReference type="PANTHER" id="PTHR33515:SF1">
    <property type="entry name" value="RIBOSOME-BINDING FACTOR A, CHLOROPLASTIC-RELATED"/>
    <property type="match status" value="1"/>
</dbReference>
<dbReference type="OrthoDB" id="307788at2"/>
<protein>
    <recommendedName>
        <fullName evidence="2">Ribosome-binding factor A</fullName>
    </recommendedName>
</protein>